<keyword evidence="4" id="KW-1185">Reference proteome</keyword>
<dbReference type="PANTHER" id="PTHR17469:SF11">
    <property type="entry name" value="PROTEIN ITPRID2"/>
    <property type="match status" value="1"/>
</dbReference>
<feature type="region of interest" description="Disordered" evidence="1">
    <location>
        <begin position="24"/>
        <end position="60"/>
    </location>
</feature>
<feature type="domain" description="ITPR-interacting" evidence="2">
    <location>
        <begin position="134"/>
        <end position="290"/>
    </location>
</feature>
<dbReference type="InterPro" id="IPR043444">
    <property type="entry name" value="TESPA1-like"/>
</dbReference>
<dbReference type="InterPro" id="IPR029325">
    <property type="entry name" value="ITPR-bd"/>
</dbReference>
<dbReference type="PANTHER" id="PTHR17469">
    <property type="entry name" value="SPERM SPECIFIC ANTIGEN 2-RELATED"/>
    <property type="match status" value="1"/>
</dbReference>
<protein>
    <recommendedName>
        <fullName evidence="2">ITPR-interacting domain-containing protein</fullName>
    </recommendedName>
</protein>
<accession>A0A8T3DQP9</accession>
<dbReference type="Pfam" id="PF14722">
    <property type="entry name" value="KRAP_IP3R_bind"/>
    <property type="match status" value="1"/>
</dbReference>
<dbReference type="Proteomes" id="UP000829720">
    <property type="component" value="Unassembled WGS sequence"/>
</dbReference>
<proteinExistence type="predicted"/>
<name>A0A8T3DQP9_9TELE</name>
<feature type="compositionally biased region" description="Basic and acidic residues" evidence="1">
    <location>
        <begin position="303"/>
        <end position="325"/>
    </location>
</feature>
<evidence type="ECO:0000256" key="1">
    <source>
        <dbReference type="SAM" id="MobiDB-lite"/>
    </source>
</evidence>
<comment type="caution">
    <text evidence="3">The sequence shown here is derived from an EMBL/GenBank/DDBJ whole genome shotgun (WGS) entry which is preliminary data.</text>
</comment>
<evidence type="ECO:0000313" key="3">
    <source>
        <dbReference type="EMBL" id="KAI1898164.1"/>
    </source>
</evidence>
<organism evidence="3 4">
    <name type="scientific">Albula goreensis</name>
    <dbReference type="NCBI Taxonomy" id="1534307"/>
    <lineage>
        <taxon>Eukaryota</taxon>
        <taxon>Metazoa</taxon>
        <taxon>Chordata</taxon>
        <taxon>Craniata</taxon>
        <taxon>Vertebrata</taxon>
        <taxon>Euteleostomi</taxon>
        <taxon>Actinopterygii</taxon>
        <taxon>Neopterygii</taxon>
        <taxon>Teleostei</taxon>
        <taxon>Albuliformes</taxon>
        <taxon>Albulidae</taxon>
        <taxon>Albula</taxon>
    </lineage>
</organism>
<feature type="region of interest" description="Disordered" evidence="1">
    <location>
        <begin position="293"/>
        <end position="387"/>
    </location>
</feature>
<feature type="compositionally biased region" description="Basic and acidic residues" evidence="1">
    <location>
        <begin position="48"/>
        <end position="60"/>
    </location>
</feature>
<dbReference type="EMBL" id="JAERUA010000006">
    <property type="protein sequence ID" value="KAI1898164.1"/>
    <property type="molecule type" value="Genomic_DNA"/>
</dbReference>
<evidence type="ECO:0000313" key="4">
    <source>
        <dbReference type="Proteomes" id="UP000829720"/>
    </source>
</evidence>
<feature type="compositionally biased region" description="Polar residues" evidence="1">
    <location>
        <begin position="377"/>
        <end position="387"/>
    </location>
</feature>
<evidence type="ECO:0000259" key="2">
    <source>
        <dbReference type="SMART" id="SM01257"/>
    </source>
</evidence>
<dbReference type="GO" id="GO:0005102">
    <property type="term" value="F:signaling receptor binding"/>
    <property type="evidence" value="ECO:0007669"/>
    <property type="project" value="InterPro"/>
</dbReference>
<dbReference type="AlphaFoldDB" id="A0A8T3DQP9"/>
<gene>
    <name evidence="3" type="ORF">AGOR_G00069530</name>
</gene>
<dbReference type="SMART" id="SM01257">
    <property type="entry name" value="KRAP_IP3R_bind"/>
    <property type="match status" value="1"/>
</dbReference>
<sequence length="387" mass="42140">MEDCEPAGRAHPWKAATMKRKAWALSRDSWQASASQDGCAEGQPSQEPVEKKAPLTEETGRIPSKIASWLNECRTPLGASLDEQSSTLTKGTVRHACSFEDDLSLGAEANHLQAGGPPSETQRFGMLAQEKRTQFQQKGRSMNSTGSGKSNATVSSVSELLDLYEEDPEEILYNLGFGTEEPDIASKIPSRFFNTASSAKGIDIKVYLGAQLQRLELESPNYALTSRFRQIEVLTTVANAFSSLYSQVSGTPVQRIGSCDVEPKEAPLLKRNNSALNIAKKFKKTVTERCLLGGADKGPASLEEERERVPDEHGHKQTPKGKKDQPALATVAETEESQKPSADPPPSSSSSDPPNGDRVTPEEPDLAQLRTPASLLRLTQSHPRSRR</sequence>
<dbReference type="OrthoDB" id="1924287at2759"/>
<reference evidence="3" key="1">
    <citation type="submission" date="2021-01" db="EMBL/GenBank/DDBJ databases">
        <authorList>
            <person name="Zahm M."/>
            <person name="Roques C."/>
            <person name="Cabau C."/>
            <person name="Klopp C."/>
            <person name="Donnadieu C."/>
            <person name="Jouanno E."/>
            <person name="Lampietro C."/>
            <person name="Louis A."/>
            <person name="Herpin A."/>
            <person name="Echchiki A."/>
            <person name="Berthelot C."/>
            <person name="Parey E."/>
            <person name="Roest-Crollius H."/>
            <person name="Braasch I."/>
            <person name="Postlethwait J."/>
            <person name="Bobe J."/>
            <person name="Montfort J."/>
            <person name="Bouchez O."/>
            <person name="Begum T."/>
            <person name="Mejri S."/>
            <person name="Adams A."/>
            <person name="Chen W.-J."/>
            <person name="Guiguen Y."/>
        </authorList>
    </citation>
    <scope>NUCLEOTIDE SEQUENCE</scope>
    <source>
        <tissue evidence="3">Blood</tissue>
    </source>
</reference>